<evidence type="ECO:0000313" key="3">
    <source>
        <dbReference type="EMBL" id="RXH72380.1"/>
    </source>
</evidence>
<feature type="transmembrane region" description="Helical" evidence="1">
    <location>
        <begin position="321"/>
        <end position="344"/>
    </location>
</feature>
<dbReference type="PANTHER" id="PTHR31414:SF13">
    <property type="entry name" value="TRANSMEMBRANE PROTEIN"/>
    <property type="match status" value="1"/>
</dbReference>
<dbReference type="AlphaFoldDB" id="A0A498HNR6"/>
<feature type="transmembrane region" description="Helical" evidence="1">
    <location>
        <begin position="270"/>
        <end position="290"/>
    </location>
</feature>
<proteinExistence type="predicted"/>
<keyword evidence="1" id="KW-1133">Transmembrane helix</keyword>
<reference evidence="3 4" key="1">
    <citation type="submission" date="2018-10" db="EMBL/GenBank/DDBJ databases">
        <title>A high-quality apple genome assembly.</title>
        <authorList>
            <person name="Hu J."/>
        </authorList>
    </citation>
    <scope>NUCLEOTIDE SEQUENCE [LARGE SCALE GENOMIC DNA]</scope>
    <source>
        <strain evidence="4">cv. HFTH1</strain>
        <tissue evidence="3">Young leaf</tissue>
    </source>
</reference>
<dbReference type="PANTHER" id="PTHR31414">
    <property type="entry name" value="TRANSMEMBRANE PROTEIN DDB_G0292058"/>
    <property type="match status" value="1"/>
</dbReference>
<dbReference type="GO" id="GO:0005886">
    <property type="term" value="C:plasma membrane"/>
    <property type="evidence" value="ECO:0007669"/>
    <property type="project" value="TreeGrafter"/>
</dbReference>
<accession>A0A498HNR6</accession>
<feature type="transmembrane region" description="Helical" evidence="1">
    <location>
        <begin position="530"/>
        <end position="552"/>
    </location>
</feature>
<feature type="transmembrane region" description="Helical" evidence="1">
    <location>
        <begin position="297"/>
        <end position="315"/>
    </location>
</feature>
<feature type="chain" id="PRO_5019728135" evidence="2">
    <location>
        <begin position="28"/>
        <end position="585"/>
    </location>
</feature>
<protein>
    <submittedName>
        <fullName evidence="3">Uncharacterized protein</fullName>
    </submittedName>
</protein>
<feature type="signal peptide" evidence="2">
    <location>
        <begin position="1"/>
        <end position="27"/>
    </location>
</feature>
<dbReference type="STRING" id="3750.A0A498HNR6"/>
<comment type="caution">
    <text evidence="3">The sequence shown here is derived from an EMBL/GenBank/DDBJ whole genome shotgun (WGS) entry which is preliminary data.</text>
</comment>
<keyword evidence="1" id="KW-0472">Membrane</keyword>
<organism evidence="3 4">
    <name type="scientific">Malus domestica</name>
    <name type="common">Apple</name>
    <name type="synonym">Pyrus malus</name>
    <dbReference type="NCBI Taxonomy" id="3750"/>
    <lineage>
        <taxon>Eukaryota</taxon>
        <taxon>Viridiplantae</taxon>
        <taxon>Streptophyta</taxon>
        <taxon>Embryophyta</taxon>
        <taxon>Tracheophyta</taxon>
        <taxon>Spermatophyta</taxon>
        <taxon>Magnoliopsida</taxon>
        <taxon>eudicotyledons</taxon>
        <taxon>Gunneridae</taxon>
        <taxon>Pentapetalae</taxon>
        <taxon>rosids</taxon>
        <taxon>fabids</taxon>
        <taxon>Rosales</taxon>
        <taxon>Rosaceae</taxon>
        <taxon>Amygdaloideae</taxon>
        <taxon>Maleae</taxon>
        <taxon>Malus</taxon>
    </lineage>
</organism>
<name>A0A498HNR6_MALDO</name>
<dbReference type="InterPro" id="IPR040283">
    <property type="entry name" value="DDB_G0292058-like"/>
</dbReference>
<keyword evidence="4" id="KW-1185">Reference proteome</keyword>
<dbReference type="GO" id="GO:0009506">
    <property type="term" value="C:plasmodesma"/>
    <property type="evidence" value="ECO:0007669"/>
    <property type="project" value="TreeGrafter"/>
</dbReference>
<dbReference type="Proteomes" id="UP000290289">
    <property type="component" value="Chromosome 15"/>
</dbReference>
<evidence type="ECO:0000256" key="1">
    <source>
        <dbReference type="SAM" id="Phobius"/>
    </source>
</evidence>
<sequence length="585" mass="65057">MLNYGSLPSSLLLLLLIFLFLSSPTFVFFSHGDSNFPPLQSPPNSGWDFDGKYEVGYQWGTGRFLMEGIEGPFGAPVERSSIVLAAQRTQRKDPLNGFKRYTGGWNISDHHYWASVGFTAVPLFAIAAIWFLGFGLCLLIISVCYFCCQRQTYGYSRTAYVLSLIFLVLFTIATIIGCVVLYTGQQRFHSSTTSTLEYVVHQADLTVEQLRNASDYLASAKQLGVDQVYLPANVQTDIDQIGGKINDSANTLAEKTVENSKDIRDLLDSMRLALIISAAILLVLTFLGLCKLLDILMTLYSGFLNILLCGTYSFLFRNMSFHLVIAAWILVTGTFILCGTFLLLHNVAADTCVAMDEWVQNPTAHTALDDILPCVDSATAQETLLRNKEVTAQLVDLINEVITNVSNLNFAPAFVPMYFNQSGPLVPTLCNPFFPDLTDRVCTAGEVNLNNATEVWGKYVCQVSPNGICTTAGRLTPTFYSQMSTGVSLCNGLYNYAPILVQLQDCTFARETFSDVYRDHCPGLSRYSRWIYIGLVIVSTSVMLSLLFWVIYGRERRHRIYTKEVMAESAQGTEGEKDLGEIPEH</sequence>
<feature type="transmembrane region" description="Helical" evidence="1">
    <location>
        <begin position="160"/>
        <end position="182"/>
    </location>
</feature>
<keyword evidence="2" id="KW-0732">Signal</keyword>
<dbReference type="EMBL" id="RDQH01000341">
    <property type="protein sequence ID" value="RXH72380.1"/>
    <property type="molecule type" value="Genomic_DNA"/>
</dbReference>
<keyword evidence="1" id="KW-0812">Transmembrane</keyword>
<evidence type="ECO:0000313" key="4">
    <source>
        <dbReference type="Proteomes" id="UP000290289"/>
    </source>
</evidence>
<gene>
    <name evidence="3" type="ORF">DVH24_012064</name>
</gene>
<evidence type="ECO:0000256" key="2">
    <source>
        <dbReference type="SAM" id="SignalP"/>
    </source>
</evidence>
<feature type="transmembrane region" description="Helical" evidence="1">
    <location>
        <begin position="123"/>
        <end position="148"/>
    </location>
</feature>